<protein>
    <submittedName>
        <fullName evidence="1">Uncharacterized protein</fullName>
    </submittedName>
</protein>
<evidence type="ECO:0000313" key="1">
    <source>
        <dbReference type="EMBL" id="KAH9382351.1"/>
    </source>
</evidence>
<dbReference type="GO" id="GO:0006898">
    <property type="term" value="P:receptor-mediated endocytosis"/>
    <property type="evidence" value="ECO:0007669"/>
    <property type="project" value="TreeGrafter"/>
</dbReference>
<dbReference type="Proteomes" id="UP000821853">
    <property type="component" value="Chromosome 9"/>
</dbReference>
<dbReference type="PANTHER" id="PTHR36983:SF2">
    <property type="entry name" value="DNAJ HOMOLOG SUBFAMILY C MEMBER 13"/>
    <property type="match status" value="1"/>
</dbReference>
<gene>
    <name evidence="1" type="ORF">HPB48_012885</name>
</gene>
<dbReference type="GO" id="GO:0010008">
    <property type="term" value="C:endosome membrane"/>
    <property type="evidence" value="ECO:0007669"/>
    <property type="project" value="TreeGrafter"/>
</dbReference>
<accession>A0A9J6H683</accession>
<comment type="caution">
    <text evidence="1">The sequence shown here is derived from an EMBL/GenBank/DDBJ whole genome shotgun (WGS) entry which is preliminary data.</text>
</comment>
<reference evidence="1 2" key="1">
    <citation type="journal article" date="2020" name="Cell">
        <title>Large-Scale Comparative Analyses of Tick Genomes Elucidate Their Genetic Diversity and Vector Capacities.</title>
        <authorList>
            <consortium name="Tick Genome and Microbiome Consortium (TIGMIC)"/>
            <person name="Jia N."/>
            <person name="Wang J."/>
            <person name="Shi W."/>
            <person name="Du L."/>
            <person name="Sun Y."/>
            <person name="Zhan W."/>
            <person name="Jiang J.F."/>
            <person name="Wang Q."/>
            <person name="Zhang B."/>
            <person name="Ji P."/>
            <person name="Bell-Sakyi L."/>
            <person name="Cui X.M."/>
            <person name="Yuan T.T."/>
            <person name="Jiang B.G."/>
            <person name="Yang W.F."/>
            <person name="Lam T.T."/>
            <person name="Chang Q.C."/>
            <person name="Ding S.J."/>
            <person name="Wang X.J."/>
            <person name="Zhu J.G."/>
            <person name="Ruan X.D."/>
            <person name="Zhao L."/>
            <person name="Wei J.T."/>
            <person name="Ye R.Z."/>
            <person name="Que T.C."/>
            <person name="Du C.H."/>
            <person name="Zhou Y.H."/>
            <person name="Cheng J.X."/>
            <person name="Dai P.F."/>
            <person name="Guo W.B."/>
            <person name="Han X.H."/>
            <person name="Huang E.J."/>
            <person name="Li L.F."/>
            <person name="Wei W."/>
            <person name="Gao Y.C."/>
            <person name="Liu J.Z."/>
            <person name="Shao H.Z."/>
            <person name="Wang X."/>
            <person name="Wang C.C."/>
            <person name="Yang T.C."/>
            <person name="Huo Q.B."/>
            <person name="Li W."/>
            <person name="Chen H.Y."/>
            <person name="Chen S.E."/>
            <person name="Zhou L.G."/>
            <person name="Ni X.B."/>
            <person name="Tian J.H."/>
            <person name="Sheng Y."/>
            <person name="Liu T."/>
            <person name="Pan Y.S."/>
            <person name="Xia L.Y."/>
            <person name="Li J."/>
            <person name="Zhao F."/>
            <person name="Cao W.C."/>
        </authorList>
    </citation>
    <scope>NUCLEOTIDE SEQUENCE [LARGE SCALE GENOMIC DNA]</scope>
    <source>
        <strain evidence="1">HaeL-2018</strain>
    </source>
</reference>
<dbReference type="PANTHER" id="PTHR36983">
    <property type="entry name" value="DNAJ HOMOLOG SUBFAMILY C MEMBER 13"/>
    <property type="match status" value="1"/>
</dbReference>
<keyword evidence="2" id="KW-1185">Reference proteome</keyword>
<organism evidence="1 2">
    <name type="scientific">Haemaphysalis longicornis</name>
    <name type="common">Bush tick</name>
    <dbReference type="NCBI Taxonomy" id="44386"/>
    <lineage>
        <taxon>Eukaryota</taxon>
        <taxon>Metazoa</taxon>
        <taxon>Ecdysozoa</taxon>
        <taxon>Arthropoda</taxon>
        <taxon>Chelicerata</taxon>
        <taxon>Arachnida</taxon>
        <taxon>Acari</taxon>
        <taxon>Parasitiformes</taxon>
        <taxon>Ixodida</taxon>
        <taxon>Ixodoidea</taxon>
        <taxon>Ixodidae</taxon>
        <taxon>Haemaphysalinae</taxon>
        <taxon>Haemaphysalis</taxon>
    </lineage>
</organism>
<evidence type="ECO:0000313" key="2">
    <source>
        <dbReference type="Proteomes" id="UP000821853"/>
    </source>
</evidence>
<name>A0A9J6H683_HAELO</name>
<dbReference type="VEuPathDB" id="VectorBase:HLOH_046891"/>
<dbReference type="GO" id="GO:0007032">
    <property type="term" value="P:endosome organization"/>
    <property type="evidence" value="ECO:0007669"/>
    <property type="project" value="InterPro"/>
</dbReference>
<dbReference type="AlphaFoldDB" id="A0A9J6H683"/>
<proteinExistence type="predicted"/>
<dbReference type="InterPro" id="IPR044978">
    <property type="entry name" value="GRV2/DNAJC13"/>
</dbReference>
<dbReference type="OrthoDB" id="69656at2759"/>
<dbReference type="EMBL" id="JABSTR010000011">
    <property type="protein sequence ID" value="KAH9382351.1"/>
    <property type="molecule type" value="Genomic_DNA"/>
</dbReference>
<sequence length="211" mass="23588">MKRLVVLDTLLPLASNSRLVREANEAGMRSSADRCTLLVGGGCRRLRPEGAVVYLLDQWCNGSEQTLRERAGELLAKMAADKLHGPAVRATVGRFLPTVFLDTMRQGPKEALHLFQGAVVYLLDQWCNGSEQTLRERAGELLAKMAADKLHGPAVRATVGRFLPTVFLDTMRQGPKEALHLFQAQQENPELVWKEETRQRLCQAVRRMALE</sequence>
<dbReference type="GO" id="GO:2000641">
    <property type="term" value="P:regulation of early endosome to late endosome transport"/>
    <property type="evidence" value="ECO:0007669"/>
    <property type="project" value="InterPro"/>
</dbReference>